<comment type="subcellular location">
    <subcellularLocation>
        <location evidence="5 6">Cytoplasm</location>
    </subcellularLocation>
</comment>
<keyword evidence="3 5" id="KW-0378">Hydrolase</keyword>
<protein>
    <recommendedName>
        <fullName evidence="5">Exodeoxyribonuclease 7 large subunit</fullName>
        <ecNumber evidence="5">3.1.11.6</ecNumber>
    </recommendedName>
    <alternativeName>
        <fullName evidence="5">Exodeoxyribonuclease VII large subunit</fullName>
        <shortName evidence="5">Exonuclease VII large subunit</shortName>
    </alternativeName>
</protein>
<keyword evidence="2 5" id="KW-0540">Nuclease</keyword>
<dbReference type="CDD" id="cd04489">
    <property type="entry name" value="ExoVII_LU_OBF"/>
    <property type="match status" value="1"/>
</dbReference>
<dbReference type="RefSeq" id="WP_172233286.1">
    <property type="nucleotide sequence ID" value="NZ_CP035946.1"/>
</dbReference>
<evidence type="ECO:0000256" key="5">
    <source>
        <dbReference type="HAMAP-Rule" id="MF_00378"/>
    </source>
</evidence>
<dbReference type="PANTHER" id="PTHR30008:SF0">
    <property type="entry name" value="EXODEOXYRIBONUCLEASE 7 LARGE SUBUNIT"/>
    <property type="match status" value="1"/>
</dbReference>
<comment type="catalytic activity">
    <reaction evidence="5 6">
        <text>Exonucleolytic cleavage in either 5'- to 3'- or 3'- to 5'-direction to yield nucleoside 5'-phosphates.</text>
        <dbReference type="EC" id="3.1.11.6"/>
    </reaction>
</comment>
<accession>A0ABS7WSL3</accession>
<evidence type="ECO:0000313" key="9">
    <source>
        <dbReference type="EMBL" id="MBZ7987049.1"/>
    </source>
</evidence>
<evidence type="ECO:0000313" key="10">
    <source>
        <dbReference type="Proteomes" id="UP000786183"/>
    </source>
</evidence>
<dbReference type="NCBIfam" id="TIGR00237">
    <property type="entry name" value="xseA"/>
    <property type="match status" value="1"/>
</dbReference>
<keyword evidence="4 5" id="KW-0269">Exonuclease</keyword>
<evidence type="ECO:0000256" key="2">
    <source>
        <dbReference type="ARBA" id="ARBA00022722"/>
    </source>
</evidence>
<dbReference type="GO" id="GO:0008855">
    <property type="term" value="F:exodeoxyribonuclease VII activity"/>
    <property type="evidence" value="ECO:0007669"/>
    <property type="project" value="UniProtKB-EC"/>
</dbReference>
<comment type="subunit">
    <text evidence="5">Heterooligomer composed of large and small subunits.</text>
</comment>
<reference evidence="9 10" key="1">
    <citation type="submission" date="2020-07" db="EMBL/GenBank/DDBJ databases">
        <title>Transfer of Campylobacter canadensis to the novel genus Avispirillum gen. nov., that also includes two novel species recovered from migratory waterfowl: Avispirillum anseris sp. nov. and Avispirillum brantae sp. nov.</title>
        <authorList>
            <person name="Miller W.G."/>
            <person name="Chapman M.H."/>
            <person name="Yee E."/>
            <person name="Inglis G.D."/>
        </authorList>
    </citation>
    <scope>NUCLEOTIDE SEQUENCE [LARGE SCALE GENOMIC DNA]</scope>
    <source>
        <strain evidence="9 10">L283</strain>
    </source>
</reference>
<dbReference type="EC" id="3.1.11.6" evidence="5"/>
<name>A0ABS7WSL3_9BACT</name>
<dbReference type="EMBL" id="JACGBB010000004">
    <property type="protein sequence ID" value="MBZ7987049.1"/>
    <property type="molecule type" value="Genomic_DNA"/>
</dbReference>
<comment type="function">
    <text evidence="5">Bidirectionally degrades single-stranded DNA into large acid-insoluble oligonucleotides, which are then degraded further into small acid-soluble oligonucleotides.</text>
</comment>
<evidence type="ECO:0000259" key="8">
    <source>
        <dbReference type="Pfam" id="PF13742"/>
    </source>
</evidence>
<evidence type="ECO:0000256" key="6">
    <source>
        <dbReference type="RuleBase" id="RU004355"/>
    </source>
</evidence>
<dbReference type="Pfam" id="PF02601">
    <property type="entry name" value="Exonuc_VII_L"/>
    <property type="match status" value="1"/>
</dbReference>
<proteinExistence type="inferred from homology"/>
<dbReference type="HAMAP" id="MF_00378">
    <property type="entry name" value="Exonuc_7_L"/>
    <property type="match status" value="1"/>
</dbReference>
<keyword evidence="10" id="KW-1185">Reference proteome</keyword>
<keyword evidence="1 5" id="KW-0963">Cytoplasm</keyword>
<evidence type="ECO:0000256" key="3">
    <source>
        <dbReference type="ARBA" id="ARBA00022801"/>
    </source>
</evidence>
<dbReference type="InterPro" id="IPR020579">
    <property type="entry name" value="Exonuc_VII_lsu_C"/>
</dbReference>
<dbReference type="Proteomes" id="UP000786183">
    <property type="component" value="Unassembled WGS sequence"/>
</dbReference>
<sequence length="475" mass="55208">MQVLNQDLNNSYSVSQINDLVKNYLERDFLNIYIQGEIDELKSYASGHWYFKLKESKNNVIYSISCVMFANANQFAPKISNNNSVILKGKLSLYSQSGTYQFICTQIIIKDILGLLQQQFEQLYKKLNQENLFNKQIPLKKFINKIAIVSALNSAAMQDMLKVYRNKKAFLSQLYLFDCLVQGDMAAKSIIKALNKAISINPCVIIIARGGGSKQDLFCFNDEELVRFIASVNIPIITGIGHQIDTHLSDYAASYHCATPTAAMEFVLYDKANLIQNLDDKKEKLKNIFSKKIAYFENQLLFYQSKFSKTQIMKNYENYEKGLNAFIQLFKKEFNNKINTYSKDLLNKEEKLKQKIQAFFESKNNQLQKQESNINIKNLLTKIEKSFLHLSSQEEKLKQSFAFKMQKEEQKLNYFIKILNSQKEFFENVAYYVKITKDNKITKLQDLKENDFITLSNNECVKYAQILKRSKNENS</sequence>
<feature type="domain" description="Exonuclease VII large subunit C-terminal" evidence="7">
    <location>
        <begin position="134"/>
        <end position="455"/>
    </location>
</feature>
<evidence type="ECO:0000256" key="4">
    <source>
        <dbReference type="ARBA" id="ARBA00022839"/>
    </source>
</evidence>
<dbReference type="Pfam" id="PF13742">
    <property type="entry name" value="tRNA_anti_2"/>
    <property type="match status" value="1"/>
</dbReference>
<dbReference type="PANTHER" id="PTHR30008">
    <property type="entry name" value="EXODEOXYRIBONUCLEASE 7 LARGE SUBUNIT"/>
    <property type="match status" value="1"/>
</dbReference>
<evidence type="ECO:0000256" key="1">
    <source>
        <dbReference type="ARBA" id="ARBA00022490"/>
    </source>
</evidence>
<feature type="domain" description="OB-fold nucleic acid binding" evidence="8">
    <location>
        <begin position="12"/>
        <end position="107"/>
    </location>
</feature>
<gene>
    <name evidence="5 9" type="primary">xseA</name>
    <name evidence="9" type="ORF">AVCANL283_02805</name>
</gene>
<organism evidence="9 10">
    <name type="scientific">Campylobacter canadensis</name>
    <dbReference type="NCBI Taxonomy" id="449520"/>
    <lineage>
        <taxon>Bacteria</taxon>
        <taxon>Pseudomonadati</taxon>
        <taxon>Campylobacterota</taxon>
        <taxon>Epsilonproteobacteria</taxon>
        <taxon>Campylobacterales</taxon>
        <taxon>Campylobacteraceae</taxon>
        <taxon>Campylobacter</taxon>
    </lineage>
</organism>
<comment type="caution">
    <text evidence="9">The sequence shown here is derived from an EMBL/GenBank/DDBJ whole genome shotgun (WGS) entry which is preliminary data.</text>
</comment>
<dbReference type="InterPro" id="IPR025824">
    <property type="entry name" value="OB-fold_nuc-bd_dom"/>
</dbReference>
<dbReference type="InterPro" id="IPR003753">
    <property type="entry name" value="Exonuc_VII_L"/>
</dbReference>
<comment type="similarity">
    <text evidence="5 6">Belongs to the XseA family.</text>
</comment>
<evidence type="ECO:0000259" key="7">
    <source>
        <dbReference type="Pfam" id="PF02601"/>
    </source>
</evidence>